<dbReference type="InterPro" id="IPR013783">
    <property type="entry name" value="Ig-like_fold"/>
</dbReference>
<evidence type="ECO:0000313" key="7">
    <source>
        <dbReference type="RefSeq" id="XP_022961463.1"/>
    </source>
</evidence>
<dbReference type="GO" id="GO:0005886">
    <property type="term" value="C:plasma membrane"/>
    <property type="evidence" value="ECO:0007669"/>
    <property type="project" value="TreeGrafter"/>
</dbReference>
<dbReference type="AlphaFoldDB" id="A0A6J1HAF7"/>
<feature type="region of interest" description="Disordered" evidence="3">
    <location>
        <begin position="160"/>
        <end position="180"/>
    </location>
</feature>
<dbReference type="RefSeq" id="XP_022961462.1">
    <property type="nucleotide sequence ID" value="XM_023105694.1"/>
</dbReference>
<accession>A0A6J1HAF7</accession>
<keyword evidence="5" id="KW-1185">Reference proteome</keyword>
<dbReference type="PROSITE" id="PS50202">
    <property type="entry name" value="MSP"/>
    <property type="match status" value="1"/>
</dbReference>
<evidence type="ECO:0000313" key="10">
    <source>
        <dbReference type="RefSeq" id="XP_022961466.1"/>
    </source>
</evidence>
<feature type="coiled-coil region" evidence="2">
    <location>
        <begin position="210"/>
        <end position="258"/>
    </location>
</feature>
<dbReference type="GeneID" id="111462041"/>
<dbReference type="Gene3D" id="2.60.40.10">
    <property type="entry name" value="Immunoglobulins"/>
    <property type="match status" value="1"/>
</dbReference>
<dbReference type="RefSeq" id="XP_022961467.1">
    <property type="nucleotide sequence ID" value="XM_023105699.1"/>
</dbReference>
<sequence length="307" mass="34242">MDMRLLEIHPQELKFICEPNKHSLCSIQLTNNMLDHVAFKVKTTSPDKYFVRPKVGIIEPNSTREFTVRMQAQKLALPDMLCKDRFLIQSTVVPADTTDEDITSSLFAKDGGKYIEEQKLGVTLISPSISQALKEEEALGVTGPNNLSTAVEEIVDQEPSHESHVMSNGVDSLPPKHMVPGNGTVPRDVGEEEPEPASLANDVIDGDLENLEMIKDLEELKLKLSELELKLCEAQNAISKLKEEKQISIQENKFLQENFVIFFRVEEDRAEESSSRLSCSVSLHGGACMHFSRTLLEISAIPILSIL</sequence>
<dbReference type="InterPro" id="IPR000535">
    <property type="entry name" value="MSP_dom"/>
</dbReference>
<gene>
    <name evidence="6 7 8 9 10 11 12" type="primary">LOC111462041</name>
</gene>
<evidence type="ECO:0000313" key="6">
    <source>
        <dbReference type="RefSeq" id="XP_022961462.1"/>
    </source>
</evidence>
<dbReference type="PANTHER" id="PTHR10809">
    <property type="entry name" value="VESICLE-ASSOCIATED MEMBRANE PROTEIN-ASSOCIATED PROTEIN"/>
    <property type="match status" value="1"/>
</dbReference>
<evidence type="ECO:0000256" key="2">
    <source>
        <dbReference type="SAM" id="Coils"/>
    </source>
</evidence>
<dbReference type="SUPFAM" id="SSF49354">
    <property type="entry name" value="PapD-like"/>
    <property type="match status" value="1"/>
</dbReference>
<feature type="domain" description="MSP" evidence="4">
    <location>
        <begin position="5"/>
        <end position="125"/>
    </location>
</feature>
<dbReference type="GO" id="GO:0005789">
    <property type="term" value="C:endoplasmic reticulum membrane"/>
    <property type="evidence" value="ECO:0007669"/>
    <property type="project" value="InterPro"/>
</dbReference>
<evidence type="ECO:0000313" key="12">
    <source>
        <dbReference type="RefSeq" id="XP_022961468.1"/>
    </source>
</evidence>
<evidence type="ECO:0000313" key="8">
    <source>
        <dbReference type="RefSeq" id="XP_022961464.1"/>
    </source>
</evidence>
<organism evidence="5 10">
    <name type="scientific">Cucurbita moschata</name>
    <name type="common">Winter crookneck squash</name>
    <name type="synonym">Cucurbita pepo var. moschata</name>
    <dbReference type="NCBI Taxonomy" id="3662"/>
    <lineage>
        <taxon>Eukaryota</taxon>
        <taxon>Viridiplantae</taxon>
        <taxon>Streptophyta</taxon>
        <taxon>Embryophyta</taxon>
        <taxon>Tracheophyta</taxon>
        <taxon>Spermatophyta</taxon>
        <taxon>Magnoliopsida</taxon>
        <taxon>eudicotyledons</taxon>
        <taxon>Gunneridae</taxon>
        <taxon>Pentapetalae</taxon>
        <taxon>rosids</taxon>
        <taxon>fabids</taxon>
        <taxon>Cucurbitales</taxon>
        <taxon>Cucurbitaceae</taxon>
        <taxon>Cucurbiteae</taxon>
        <taxon>Cucurbita</taxon>
    </lineage>
</organism>
<dbReference type="PANTHER" id="PTHR10809:SF45">
    <property type="entry name" value="VESICLE-ASSOCIATED PROTEIN 2-2"/>
    <property type="match status" value="1"/>
</dbReference>
<dbReference type="RefSeq" id="XP_022961464.1">
    <property type="nucleotide sequence ID" value="XM_023105696.1"/>
</dbReference>
<dbReference type="Pfam" id="PF00635">
    <property type="entry name" value="Motile_Sperm"/>
    <property type="match status" value="1"/>
</dbReference>
<dbReference type="RefSeq" id="XP_022961463.1">
    <property type="nucleotide sequence ID" value="XM_023105695.1"/>
</dbReference>
<reference evidence="6 7" key="1">
    <citation type="submission" date="2025-04" db="UniProtKB">
        <authorList>
            <consortium name="RefSeq"/>
        </authorList>
    </citation>
    <scope>IDENTIFICATION</scope>
    <source>
        <tissue evidence="6 7">Young leaves</tissue>
    </source>
</reference>
<dbReference type="RefSeq" id="XP_022961466.1">
    <property type="nucleotide sequence ID" value="XM_023105698.1"/>
</dbReference>
<dbReference type="RefSeq" id="XP_022961465.1">
    <property type="nucleotide sequence ID" value="XM_023105697.1"/>
</dbReference>
<proteinExistence type="inferred from homology"/>
<dbReference type="RefSeq" id="XP_022961468.1">
    <property type="nucleotide sequence ID" value="XM_023105700.1"/>
</dbReference>
<evidence type="ECO:0000259" key="4">
    <source>
        <dbReference type="PROSITE" id="PS50202"/>
    </source>
</evidence>
<comment type="similarity">
    <text evidence="1">Belongs to the VAMP-associated protein (VAP) (TC 9.B.17) family.</text>
</comment>
<dbReference type="Proteomes" id="UP000504609">
    <property type="component" value="Unplaced"/>
</dbReference>
<dbReference type="FunFam" id="2.60.40.10:FF:000813">
    <property type="entry name" value="Vesicle-associated protein 1-1"/>
    <property type="match status" value="1"/>
</dbReference>
<evidence type="ECO:0000313" key="11">
    <source>
        <dbReference type="RefSeq" id="XP_022961467.1"/>
    </source>
</evidence>
<evidence type="ECO:0000256" key="3">
    <source>
        <dbReference type="SAM" id="MobiDB-lite"/>
    </source>
</evidence>
<dbReference type="InterPro" id="IPR008962">
    <property type="entry name" value="PapD-like_sf"/>
</dbReference>
<protein>
    <submittedName>
        <fullName evidence="6 7">Vesicle-associated protein 2-2-like isoform X1</fullName>
    </submittedName>
</protein>
<dbReference type="InterPro" id="IPR016763">
    <property type="entry name" value="VAP"/>
</dbReference>
<keyword evidence="2" id="KW-0175">Coiled coil</keyword>
<dbReference type="GO" id="GO:0061817">
    <property type="term" value="P:endoplasmic reticulum-plasma membrane tethering"/>
    <property type="evidence" value="ECO:0007669"/>
    <property type="project" value="TreeGrafter"/>
</dbReference>
<name>A0A6J1HAF7_CUCMO</name>
<dbReference type="KEGG" id="cmos:111462041"/>
<evidence type="ECO:0000313" key="9">
    <source>
        <dbReference type="RefSeq" id="XP_022961465.1"/>
    </source>
</evidence>
<evidence type="ECO:0000313" key="5">
    <source>
        <dbReference type="Proteomes" id="UP000504609"/>
    </source>
</evidence>
<evidence type="ECO:0000256" key="1">
    <source>
        <dbReference type="ARBA" id="ARBA00008932"/>
    </source>
</evidence>
<dbReference type="GO" id="GO:0090158">
    <property type="term" value="P:endoplasmic reticulum membrane organization"/>
    <property type="evidence" value="ECO:0007669"/>
    <property type="project" value="TreeGrafter"/>
</dbReference>